<gene>
    <name evidence="6" type="ORF">SAMN02745196_02664</name>
</gene>
<dbReference type="InterPro" id="IPR017911">
    <property type="entry name" value="MacB-like_ATP-bd"/>
</dbReference>
<dbReference type="Pfam" id="PF00005">
    <property type="entry name" value="ABC_tran"/>
    <property type="match status" value="1"/>
</dbReference>
<dbReference type="PROSITE" id="PS50893">
    <property type="entry name" value="ABC_TRANSPORTER_2"/>
    <property type="match status" value="1"/>
</dbReference>
<dbReference type="InterPro" id="IPR017871">
    <property type="entry name" value="ABC_transporter-like_CS"/>
</dbReference>
<dbReference type="SUPFAM" id="SSF52540">
    <property type="entry name" value="P-loop containing nucleoside triphosphate hydrolases"/>
    <property type="match status" value="1"/>
</dbReference>
<sequence>MSAIKVINVSKDYGKGNNKIEALKNINLTVENGEFIAIVGASGSGKSTLLHVIGGVDRATSGDIYIDDIYLNDLNEDEISLLRLRKLGFVFQTYNLIPVLTVEENIEMPVLLDDGVMDVRFKNELIKMLHLEDRVNHLPSELSGGQQQRVAIGRALANKPSIILADEPTGNLDSKTAMDIMELLKYTTKKYKQTLVVITHDEKIAQMADRVITIKDGEVISS</sequence>
<keyword evidence="3" id="KW-0547">Nucleotide-binding</keyword>
<dbReference type="Gene3D" id="3.40.50.300">
    <property type="entry name" value="P-loop containing nucleotide triphosphate hydrolases"/>
    <property type="match status" value="1"/>
</dbReference>
<dbReference type="GO" id="GO:0016887">
    <property type="term" value="F:ATP hydrolysis activity"/>
    <property type="evidence" value="ECO:0007669"/>
    <property type="project" value="InterPro"/>
</dbReference>
<dbReference type="OrthoDB" id="9802264at2"/>
<dbReference type="CDD" id="cd03255">
    <property type="entry name" value="ABC_MJ0796_LolCDE_FtsE"/>
    <property type="match status" value="1"/>
</dbReference>
<evidence type="ECO:0000313" key="7">
    <source>
        <dbReference type="Proteomes" id="UP000184526"/>
    </source>
</evidence>
<dbReference type="PANTHER" id="PTHR42798:SF6">
    <property type="entry name" value="CELL DIVISION ATP-BINDING PROTEIN FTSE"/>
    <property type="match status" value="1"/>
</dbReference>
<dbReference type="InterPro" id="IPR003439">
    <property type="entry name" value="ABC_transporter-like_ATP-bd"/>
</dbReference>
<name>A0A1M5Y4R2_9CLOT</name>
<dbReference type="PROSITE" id="PS00211">
    <property type="entry name" value="ABC_TRANSPORTER_1"/>
    <property type="match status" value="1"/>
</dbReference>
<accession>A0A1M5Y4R2</accession>
<evidence type="ECO:0000256" key="1">
    <source>
        <dbReference type="ARBA" id="ARBA00005417"/>
    </source>
</evidence>
<evidence type="ECO:0000256" key="3">
    <source>
        <dbReference type="ARBA" id="ARBA00022741"/>
    </source>
</evidence>
<evidence type="ECO:0000256" key="2">
    <source>
        <dbReference type="ARBA" id="ARBA00022448"/>
    </source>
</evidence>
<dbReference type="AlphaFoldDB" id="A0A1M5Y4R2"/>
<proteinExistence type="inferred from homology"/>
<dbReference type="FunFam" id="3.40.50.300:FF:000032">
    <property type="entry name" value="Export ABC transporter ATP-binding protein"/>
    <property type="match status" value="1"/>
</dbReference>
<dbReference type="InterPro" id="IPR027417">
    <property type="entry name" value="P-loop_NTPase"/>
</dbReference>
<dbReference type="GO" id="GO:0098796">
    <property type="term" value="C:membrane protein complex"/>
    <property type="evidence" value="ECO:0007669"/>
    <property type="project" value="UniProtKB-ARBA"/>
</dbReference>
<feature type="domain" description="ABC transporter" evidence="5">
    <location>
        <begin position="4"/>
        <end position="220"/>
    </location>
</feature>
<dbReference type="Proteomes" id="UP000184526">
    <property type="component" value="Unassembled WGS sequence"/>
</dbReference>
<dbReference type="SMART" id="SM00382">
    <property type="entry name" value="AAA"/>
    <property type="match status" value="1"/>
</dbReference>
<dbReference type="STRING" id="1121306.SAMN02745196_02664"/>
<dbReference type="GO" id="GO:0022857">
    <property type="term" value="F:transmembrane transporter activity"/>
    <property type="evidence" value="ECO:0007669"/>
    <property type="project" value="UniProtKB-ARBA"/>
</dbReference>
<dbReference type="EMBL" id="FQXP01000011">
    <property type="protein sequence ID" value="SHI07085.1"/>
    <property type="molecule type" value="Genomic_DNA"/>
</dbReference>
<evidence type="ECO:0000259" key="5">
    <source>
        <dbReference type="PROSITE" id="PS50893"/>
    </source>
</evidence>
<evidence type="ECO:0000313" key="6">
    <source>
        <dbReference type="EMBL" id="SHI07085.1"/>
    </source>
</evidence>
<comment type="similarity">
    <text evidence="1">Belongs to the ABC transporter superfamily.</text>
</comment>
<evidence type="ECO:0000256" key="4">
    <source>
        <dbReference type="ARBA" id="ARBA00022840"/>
    </source>
</evidence>
<keyword evidence="2" id="KW-0813">Transport</keyword>
<organism evidence="6 7">
    <name type="scientific">Clostridium collagenovorans DSM 3089</name>
    <dbReference type="NCBI Taxonomy" id="1121306"/>
    <lineage>
        <taxon>Bacteria</taxon>
        <taxon>Bacillati</taxon>
        <taxon>Bacillota</taxon>
        <taxon>Clostridia</taxon>
        <taxon>Eubacteriales</taxon>
        <taxon>Clostridiaceae</taxon>
        <taxon>Clostridium</taxon>
    </lineage>
</organism>
<dbReference type="GO" id="GO:0005524">
    <property type="term" value="F:ATP binding"/>
    <property type="evidence" value="ECO:0007669"/>
    <property type="project" value="UniProtKB-KW"/>
</dbReference>
<dbReference type="RefSeq" id="WP_072832497.1">
    <property type="nucleotide sequence ID" value="NZ_FQXP01000011.1"/>
</dbReference>
<keyword evidence="7" id="KW-1185">Reference proteome</keyword>
<dbReference type="PANTHER" id="PTHR42798">
    <property type="entry name" value="LIPOPROTEIN-RELEASING SYSTEM ATP-BINDING PROTEIN LOLD"/>
    <property type="match status" value="1"/>
</dbReference>
<reference evidence="6 7" key="1">
    <citation type="submission" date="2016-11" db="EMBL/GenBank/DDBJ databases">
        <authorList>
            <person name="Jaros S."/>
            <person name="Januszkiewicz K."/>
            <person name="Wedrychowicz H."/>
        </authorList>
    </citation>
    <scope>NUCLEOTIDE SEQUENCE [LARGE SCALE GENOMIC DNA]</scope>
    <source>
        <strain evidence="6 7">DSM 3089</strain>
    </source>
</reference>
<dbReference type="InterPro" id="IPR003593">
    <property type="entry name" value="AAA+_ATPase"/>
</dbReference>
<keyword evidence="4 6" id="KW-0067">ATP-binding</keyword>
<protein>
    <submittedName>
        <fullName evidence="6">Putative ABC transport system ATP-binding protein</fullName>
    </submittedName>
</protein>